<dbReference type="EMBL" id="LR031879">
    <property type="protein sequence ID" value="VDD58969.1"/>
    <property type="molecule type" value="Genomic_DNA"/>
</dbReference>
<gene>
    <name evidence="2" type="ORF">BOLC8T52198H</name>
</gene>
<evidence type="ECO:0000313" key="2">
    <source>
        <dbReference type="EMBL" id="VDD58969.1"/>
    </source>
</evidence>
<name>A0A3P6GZ50_BRAOL</name>
<proteinExistence type="predicted"/>
<protein>
    <submittedName>
        <fullName evidence="2">Uncharacterized protein</fullName>
    </submittedName>
</protein>
<feature type="transmembrane region" description="Helical" evidence="1">
    <location>
        <begin position="27"/>
        <end position="49"/>
    </location>
</feature>
<reference evidence="2" key="1">
    <citation type="submission" date="2018-11" db="EMBL/GenBank/DDBJ databases">
        <authorList>
            <consortium name="Genoscope - CEA"/>
            <person name="William W."/>
        </authorList>
    </citation>
    <scope>NUCLEOTIDE SEQUENCE</scope>
</reference>
<keyword evidence="1" id="KW-0812">Transmembrane</keyword>
<accession>A0A3P6GZ50</accession>
<evidence type="ECO:0000256" key="1">
    <source>
        <dbReference type="SAM" id="Phobius"/>
    </source>
</evidence>
<organism evidence="2">
    <name type="scientific">Brassica oleracea</name>
    <name type="common">Wild cabbage</name>
    <dbReference type="NCBI Taxonomy" id="3712"/>
    <lineage>
        <taxon>Eukaryota</taxon>
        <taxon>Viridiplantae</taxon>
        <taxon>Streptophyta</taxon>
        <taxon>Embryophyta</taxon>
        <taxon>Tracheophyta</taxon>
        <taxon>Spermatophyta</taxon>
        <taxon>Magnoliopsida</taxon>
        <taxon>eudicotyledons</taxon>
        <taxon>Gunneridae</taxon>
        <taxon>Pentapetalae</taxon>
        <taxon>rosids</taxon>
        <taxon>malvids</taxon>
        <taxon>Brassicales</taxon>
        <taxon>Brassicaceae</taxon>
        <taxon>Brassiceae</taxon>
        <taxon>Brassica</taxon>
    </lineage>
</organism>
<keyword evidence="1" id="KW-1133">Transmembrane helix</keyword>
<feature type="non-terminal residue" evidence="2">
    <location>
        <position position="1"/>
    </location>
</feature>
<sequence>KKSFFSTHLLTRVKSSLTNLHTRVERLGSTLVFSLVVAVCLVAFGFYIAGNYRPSKKPNLLRL</sequence>
<dbReference type="AlphaFoldDB" id="A0A3P6GZ50"/>
<keyword evidence="1" id="KW-0472">Membrane</keyword>